<gene>
    <name evidence="3" type="ORF">CTEN210_08014</name>
</gene>
<keyword evidence="4" id="KW-1185">Reference proteome</keyword>
<sequence>MKLFATVISLALLFNNGAVADPSRKLGECEDSRGKFRIPELDGINSKPIRNCQYVSNNNKSLCETSKKVKRRCPATCGTPCEHQHSHSPNEHLQMTCDANDALYLEHIQEVEKYCALVVDGATTCRTKCAQPMSVLHLFYRDVCPEMEKNETYEIVAETGLCHDDHYQLPKCDDKRGKFAIEGEDKGRNCQYVRNKALHLCDNPSVRRKCRNSCGLCS</sequence>
<evidence type="ECO:0000313" key="4">
    <source>
        <dbReference type="Proteomes" id="UP001054902"/>
    </source>
</evidence>
<reference evidence="3 4" key="1">
    <citation type="journal article" date="2021" name="Sci. Rep.">
        <title>The genome of the diatom Chaetoceros tenuissimus carries an ancient integrated fragment of an extant virus.</title>
        <authorList>
            <person name="Hongo Y."/>
            <person name="Kimura K."/>
            <person name="Takaki Y."/>
            <person name="Yoshida Y."/>
            <person name="Baba S."/>
            <person name="Kobayashi G."/>
            <person name="Nagasaki K."/>
            <person name="Hano T."/>
            <person name="Tomaru Y."/>
        </authorList>
    </citation>
    <scope>NUCLEOTIDE SEQUENCE [LARGE SCALE GENOMIC DNA]</scope>
    <source>
        <strain evidence="3 4">NIES-3715</strain>
    </source>
</reference>
<dbReference type="PROSITE" id="PS51670">
    <property type="entry name" value="SHKT"/>
    <property type="match status" value="1"/>
</dbReference>
<evidence type="ECO:0000313" key="3">
    <source>
        <dbReference type="EMBL" id="GFH51538.1"/>
    </source>
</evidence>
<dbReference type="InterPro" id="IPR003582">
    <property type="entry name" value="ShKT_dom"/>
</dbReference>
<comment type="caution">
    <text evidence="3">The sequence shown here is derived from an EMBL/GenBank/DDBJ whole genome shotgun (WGS) entry which is preliminary data.</text>
</comment>
<organism evidence="3 4">
    <name type="scientific">Chaetoceros tenuissimus</name>
    <dbReference type="NCBI Taxonomy" id="426638"/>
    <lineage>
        <taxon>Eukaryota</taxon>
        <taxon>Sar</taxon>
        <taxon>Stramenopiles</taxon>
        <taxon>Ochrophyta</taxon>
        <taxon>Bacillariophyta</taxon>
        <taxon>Coscinodiscophyceae</taxon>
        <taxon>Chaetocerotophycidae</taxon>
        <taxon>Chaetocerotales</taxon>
        <taxon>Chaetocerotaceae</taxon>
        <taxon>Chaetoceros</taxon>
    </lineage>
</organism>
<dbReference type="Proteomes" id="UP001054902">
    <property type="component" value="Unassembled WGS sequence"/>
</dbReference>
<dbReference type="EMBL" id="BLLK01000045">
    <property type="protein sequence ID" value="GFH51538.1"/>
    <property type="molecule type" value="Genomic_DNA"/>
</dbReference>
<feature type="signal peptide" evidence="1">
    <location>
        <begin position="1"/>
        <end position="20"/>
    </location>
</feature>
<protein>
    <recommendedName>
        <fullName evidence="2">ShKT domain-containing protein</fullName>
    </recommendedName>
</protein>
<accession>A0AAD3CT98</accession>
<feature type="domain" description="ShKT" evidence="2">
    <location>
        <begin position="181"/>
        <end position="217"/>
    </location>
</feature>
<proteinExistence type="predicted"/>
<evidence type="ECO:0000256" key="1">
    <source>
        <dbReference type="SAM" id="SignalP"/>
    </source>
</evidence>
<name>A0AAD3CT98_9STRA</name>
<dbReference type="AlphaFoldDB" id="A0AAD3CT98"/>
<evidence type="ECO:0000259" key="2">
    <source>
        <dbReference type="PROSITE" id="PS51670"/>
    </source>
</evidence>
<keyword evidence="1" id="KW-0732">Signal</keyword>
<feature type="chain" id="PRO_5042127124" description="ShKT domain-containing protein" evidence="1">
    <location>
        <begin position="21"/>
        <end position="218"/>
    </location>
</feature>